<evidence type="ECO:0000259" key="4">
    <source>
        <dbReference type="Pfam" id="PF07726"/>
    </source>
</evidence>
<accession>A0AAJ1IE99</accession>
<dbReference type="GO" id="GO:0005524">
    <property type="term" value="F:ATP binding"/>
    <property type="evidence" value="ECO:0007669"/>
    <property type="project" value="UniProtKB-KW"/>
</dbReference>
<evidence type="ECO:0000313" key="6">
    <source>
        <dbReference type="EMBL" id="MDC7226302.1"/>
    </source>
</evidence>
<dbReference type="Gene3D" id="3.40.50.300">
    <property type="entry name" value="P-loop containing nucleotide triphosphate hydrolases"/>
    <property type="match status" value="1"/>
</dbReference>
<dbReference type="InterPro" id="IPR011703">
    <property type="entry name" value="ATPase_AAA-3"/>
</dbReference>
<protein>
    <submittedName>
        <fullName evidence="6">MoxR family ATPase</fullName>
    </submittedName>
</protein>
<dbReference type="PANTHER" id="PTHR42759">
    <property type="entry name" value="MOXR FAMILY PROTEIN"/>
    <property type="match status" value="1"/>
</dbReference>
<sequence length="325" mass="36324">MTDNIDVLIEKAHTQLEKCRTEIASRVIGQSPMIDGILMGLLAGGHVLIEGVPGLAKTLAVKTVSEVIDATFSRIQFTPDLLPADIVGTMIYKQQGGEFVVRKGPVFANIVLADEINRAPAKVQSALLEAMQERQVTIGSNTHRLPDPFFVLATQNPIESEGTYPLPEAQLDRFILKLKIDYPTPDEELEILRRMGVDTDIPVKRTLSPSVLRDLRKTAEKIKIDDRIEEYIVTIVAATRETDKISVPYAKFIEFGASPRASIYLYRCAKIQAMFEGRSYVIPDDVKTVVHDVMRHRIVLSYEAESEELTTDDVIDRILKIIPVP</sequence>
<dbReference type="PIRSF" id="PIRSF002849">
    <property type="entry name" value="AAA_ATPase_chaperone_MoxR_prd"/>
    <property type="match status" value="1"/>
</dbReference>
<gene>
    <name evidence="6" type="ORF">PQJ61_06025</name>
</gene>
<dbReference type="Pfam" id="PF17863">
    <property type="entry name" value="AAA_lid_2"/>
    <property type="match status" value="1"/>
</dbReference>
<name>A0AAJ1IE99_9SPIO</name>
<dbReference type="Pfam" id="PF07726">
    <property type="entry name" value="AAA_3"/>
    <property type="match status" value="1"/>
</dbReference>
<feature type="domain" description="ChlI/MoxR AAA lid" evidence="5">
    <location>
        <begin position="253"/>
        <end position="318"/>
    </location>
</feature>
<keyword evidence="2" id="KW-0067">ATP-binding</keyword>
<evidence type="ECO:0000256" key="3">
    <source>
        <dbReference type="ARBA" id="ARBA00061607"/>
    </source>
</evidence>
<dbReference type="FunFam" id="3.40.50.300:FF:000640">
    <property type="entry name" value="MoxR family ATPase"/>
    <property type="match status" value="1"/>
</dbReference>
<dbReference type="InterPro" id="IPR050764">
    <property type="entry name" value="CbbQ/NirQ/NorQ/GpvN"/>
</dbReference>
<dbReference type="SUPFAM" id="SSF52540">
    <property type="entry name" value="P-loop containing nucleoside triphosphate hydrolases"/>
    <property type="match status" value="1"/>
</dbReference>
<dbReference type="InterPro" id="IPR027417">
    <property type="entry name" value="P-loop_NTPase"/>
</dbReference>
<organism evidence="6 7">
    <name type="scientific">Candidatus Thalassospirochaeta sargassi</name>
    <dbReference type="NCBI Taxonomy" id="3119039"/>
    <lineage>
        <taxon>Bacteria</taxon>
        <taxon>Pseudomonadati</taxon>
        <taxon>Spirochaetota</taxon>
        <taxon>Spirochaetia</taxon>
        <taxon>Spirochaetales</taxon>
        <taxon>Spirochaetaceae</taxon>
        <taxon>Candidatus Thalassospirochaeta</taxon>
    </lineage>
</organism>
<dbReference type="EMBL" id="JAQQAL010000011">
    <property type="protein sequence ID" value="MDC7226302.1"/>
    <property type="molecule type" value="Genomic_DNA"/>
</dbReference>
<evidence type="ECO:0000256" key="1">
    <source>
        <dbReference type="ARBA" id="ARBA00022741"/>
    </source>
</evidence>
<evidence type="ECO:0000256" key="2">
    <source>
        <dbReference type="ARBA" id="ARBA00022840"/>
    </source>
</evidence>
<feature type="domain" description="ATPase AAA-3" evidence="4">
    <location>
        <begin position="46"/>
        <end position="176"/>
    </location>
</feature>
<reference evidence="6 7" key="1">
    <citation type="submission" date="2022-12" db="EMBL/GenBank/DDBJ databases">
        <title>Metagenome assembled genome from gulf of manar.</title>
        <authorList>
            <person name="Kohli P."/>
            <person name="Pk S."/>
            <person name="Venkata Ramana C."/>
            <person name="Sasikala C."/>
        </authorList>
    </citation>
    <scope>NUCLEOTIDE SEQUENCE [LARGE SCALE GENOMIC DNA]</scope>
    <source>
        <strain evidence="6">JB008</strain>
    </source>
</reference>
<dbReference type="Proteomes" id="UP001221217">
    <property type="component" value="Unassembled WGS sequence"/>
</dbReference>
<dbReference type="GO" id="GO:0016887">
    <property type="term" value="F:ATP hydrolysis activity"/>
    <property type="evidence" value="ECO:0007669"/>
    <property type="project" value="InterPro"/>
</dbReference>
<comment type="caution">
    <text evidence="6">The sequence shown here is derived from an EMBL/GenBank/DDBJ whole genome shotgun (WGS) entry which is preliminary data.</text>
</comment>
<proteinExistence type="inferred from homology"/>
<evidence type="ECO:0000313" key="7">
    <source>
        <dbReference type="Proteomes" id="UP001221217"/>
    </source>
</evidence>
<dbReference type="AlphaFoldDB" id="A0AAJ1IE99"/>
<dbReference type="CDD" id="cd00009">
    <property type="entry name" value="AAA"/>
    <property type="match status" value="1"/>
</dbReference>
<evidence type="ECO:0000259" key="5">
    <source>
        <dbReference type="Pfam" id="PF17863"/>
    </source>
</evidence>
<dbReference type="PANTHER" id="PTHR42759:SF1">
    <property type="entry name" value="MAGNESIUM-CHELATASE SUBUNIT CHLD"/>
    <property type="match status" value="1"/>
</dbReference>
<dbReference type="InterPro" id="IPR041628">
    <property type="entry name" value="ChlI/MoxR_AAA_lid"/>
</dbReference>
<comment type="similarity">
    <text evidence="3">Belongs to the MoxR family.</text>
</comment>
<dbReference type="Gene3D" id="1.10.8.80">
    <property type="entry name" value="Magnesium chelatase subunit I, C-Terminal domain"/>
    <property type="match status" value="1"/>
</dbReference>
<keyword evidence="1" id="KW-0547">Nucleotide-binding</keyword>